<keyword evidence="3" id="KW-0378">Hydrolase</keyword>
<dbReference type="GO" id="GO:0046872">
    <property type="term" value="F:metal ion binding"/>
    <property type="evidence" value="ECO:0007669"/>
    <property type="project" value="InterPro"/>
</dbReference>
<reference evidence="5" key="1">
    <citation type="journal article" date="2020" name="mSystems">
        <title>Genome- and Community-Level Interaction Insights into Carbon Utilization and Element Cycling Functions of Hydrothermarchaeota in Hydrothermal Sediment.</title>
        <authorList>
            <person name="Zhou Z."/>
            <person name="Liu Y."/>
            <person name="Xu W."/>
            <person name="Pan J."/>
            <person name="Luo Z.H."/>
            <person name="Li M."/>
        </authorList>
    </citation>
    <scope>NUCLEOTIDE SEQUENCE [LARGE SCALE GENOMIC DNA]</scope>
    <source>
        <strain evidence="5">SpSt-776</strain>
    </source>
</reference>
<gene>
    <name evidence="5" type="ORF">ENV62_04125</name>
</gene>
<dbReference type="SUPFAM" id="SSF56300">
    <property type="entry name" value="Metallo-dependent phosphatases"/>
    <property type="match status" value="1"/>
</dbReference>
<dbReference type="Pfam" id="PF02872">
    <property type="entry name" value="5_nucleotid_C"/>
    <property type="match status" value="1"/>
</dbReference>
<organism evidence="5">
    <name type="scientific">Desulfobacca acetoxidans</name>
    <dbReference type="NCBI Taxonomy" id="60893"/>
    <lineage>
        <taxon>Bacteria</taxon>
        <taxon>Pseudomonadati</taxon>
        <taxon>Thermodesulfobacteriota</taxon>
        <taxon>Desulfobaccia</taxon>
        <taxon>Desulfobaccales</taxon>
        <taxon>Desulfobaccaceae</taxon>
        <taxon>Desulfobacca</taxon>
    </lineage>
</organism>
<dbReference type="SUPFAM" id="SSF55816">
    <property type="entry name" value="5'-nucleotidase (syn. UDP-sugar hydrolase), C-terminal domain"/>
    <property type="match status" value="1"/>
</dbReference>
<dbReference type="PANTHER" id="PTHR11575:SF24">
    <property type="entry name" value="5'-NUCLEOTIDASE"/>
    <property type="match status" value="1"/>
</dbReference>
<dbReference type="PROSITE" id="PS00786">
    <property type="entry name" value="5_NUCLEOTIDASE_2"/>
    <property type="match status" value="1"/>
</dbReference>
<feature type="domain" description="Capsule synthesis protein CapA" evidence="4">
    <location>
        <begin position="77"/>
        <end position="255"/>
    </location>
</feature>
<evidence type="ECO:0000259" key="4">
    <source>
        <dbReference type="SMART" id="SM00854"/>
    </source>
</evidence>
<sequence length="516" mass="55734">MIRKIAAVFLLSVLLATALWGSPAGAADRQTVIRLLYVNDFHGFAEPYRPFGSLKPEGGVAYLAHQVKLLRQERPSLFLAAGDMIQGDNWANLFQGASVIELMNAMKFDAMVVGNHEFDFGQEVLKKRIAEAHFPVLGANVTGFPPLKPYVLKNVGGIRIAIIGVITPETAETTHPRNVTGLTFLPAENTVRRFLPKLKPRVDLVLVLSHLGYPADRRLAESVPGIDVIVGGHSHTKLTQPVKVNETLIVQAFEHGRALGVLDLTLKDGHLTAYSGYLKEIEPIEGQADPEILKIVQKYAAKMEAELKAPVGEAAVELDGAQVRTRETNLGNLVADVVREKAGAEVAIINGGSIRASISRGIITRKDIYKALPHRDYIVAFRLNGAGIRAALEHGISELPGAAGKFPQVSGLSFTYDIKAPPGRRVQKIFLDGRELDNHKEYIVATNDFLAAGGDGFRMFSEALKPGAAAEAGGLKQSQGLVYRDPGTPVSDAVIAFIQRKKVIAPGVEGRITALP</sequence>
<evidence type="ECO:0000256" key="3">
    <source>
        <dbReference type="RuleBase" id="RU362119"/>
    </source>
</evidence>
<dbReference type="GO" id="GO:0009166">
    <property type="term" value="P:nucleotide catabolic process"/>
    <property type="evidence" value="ECO:0007669"/>
    <property type="project" value="InterPro"/>
</dbReference>
<evidence type="ECO:0000256" key="2">
    <source>
        <dbReference type="ARBA" id="ARBA00022729"/>
    </source>
</evidence>
<comment type="caution">
    <text evidence="5">The sequence shown here is derived from an EMBL/GenBank/DDBJ whole genome shotgun (WGS) entry which is preliminary data.</text>
</comment>
<comment type="similarity">
    <text evidence="1 3">Belongs to the 5'-nucleotidase family.</text>
</comment>
<dbReference type="GO" id="GO:0000166">
    <property type="term" value="F:nucleotide binding"/>
    <property type="evidence" value="ECO:0007669"/>
    <property type="project" value="UniProtKB-KW"/>
</dbReference>
<dbReference type="GO" id="GO:0030288">
    <property type="term" value="C:outer membrane-bounded periplasmic space"/>
    <property type="evidence" value="ECO:0007669"/>
    <property type="project" value="TreeGrafter"/>
</dbReference>
<dbReference type="Gene3D" id="3.90.780.10">
    <property type="entry name" value="5'-Nucleotidase, C-terminal domain"/>
    <property type="match status" value="1"/>
</dbReference>
<keyword evidence="3" id="KW-0547">Nucleotide-binding</keyword>
<dbReference type="GO" id="GO:0016788">
    <property type="term" value="F:hydrolase activity, acting on ester bonds"/>
    <property type="evidence" value="ECO:0007669"/>
    <property type="project" value="InterPro"/>
</dbReference>
<evidence type="ECO:0000256" key="1">
    <source>
        <dbReference type="ARBA" id="ARBA00006654"/>
    </source>
</evidence>
<dbReference type="InterPro" id="IPR006179">
    <property type="entry name" value="5_nucleotidase/apyrase"/>
</dbReference>
<dbReference type="Gene3D" id="3.60.21.10">
    <property type="match status" value="1"/>
</dbReference>
<dbReference type="InterPro" id="IPR008334">
    <property type="entry name" value="5'-Nucleotdase_C"/>
</dbReference>
<proteinExistence type="inferred from homology"/>
<dbReference type="PANTHER" id="PTHR11575">
    <property type="entry name" value="5'-NUCLEOTIDASE-RELATED"/>
    <property type="match status" value="1"/>
</dbReference>
<dbReference type="InterPro" id="IPR036907">
    <property type="entry name" value="5'-Nucleotdase_C_sf"/>
</dbReference>
<dbReference type="AlphaFoldDB" id="A0A7C3WM37"/>
<protein>
    <submittedName>
        <fullName evidence="5">Multifunctional 2',3'-cyclic-nucleotide 2'-phosphodiesterase/5'-nucleotidase/3'-nucleotidase</fullName>
    </submittedName>
</protein>
<dbReference type="InterPro" id="IPR006146">
    <property type="entry name" value="5'-Nucleotdase_CS"/>
</dbReference>
<dbReference type="EMBL" id="DTHB01000029">
    <property type="protein sequence ID" value="HGB14412.1"/>
    <property type="molecule type" value="Genomic_DNA"/>
</dbReference>
<evidence type="ECO:0000313" key="5">
    <source>
        <dbReference type="EMBL" id="HGB14412.1"/>
    </source>
</evidence>
<keyword evidence="2 3" id="KW-0732">Signal</keyword>
<dbReference type="CDD" id="cd00845">
    <property type="entry name" value="MPP_UshA_N_like"/>
    <property type="match status" value="1"/>
</dbReference>
<feature type="chain" id="PRO_5028517766" evidence="3">
    <location>
        <begin position="27"/>
        <end position="516"/>
    </location>
</feature>
<dbReference type="InterPro" id="IPR004843">
    <property type="entry name" value="Calcineurin-like_PHP"/>
</dbReference>
<name>A0A7C3WM37_9BACT</name>
<feature type="signal peptide" evidence="3">
    <location>
        <begin position="1"/>
        <end position="26"/>
    </location>
</feature>
<dbReference type="Pfam" id="PF00149">
    <property type="entry name" value="Metallophos"/>
    <property type="match status" value="1"/>
</dbReference>
<dbReference type="InterPro" id="IPR029052">
    <property type="entry name" value="Metallo-depent_PP-like"/>
</dbReference>
<dbReference type="SMART" id="SM00854">
    <property type="entry name" value="PGA_cap"/>
    <property type="match status" value="1"/>
</dbReference>
<dbReference type="PRINTS" id="PR01607">
    <property type="entry name" value="APYRASEFAMLY"/>
</dbReference>
<dbReference type="InterPro" id="IPR019079">
    <property type="entry name" value="Capsule_synth_CapA"/>
</dbReference>
<accession>A0A7C3WM37</accession>